<evidence type="ECO:0000256" key="1">
    <source>
        <dbReference type="SAM" id="MobiDB-lite"/>
    </source>
</evidence>
<gene>
    <name evidence="2" type="ORF">LAH08_04684</name>
</gene>
<dbReference type="AlphaFoldDB" id="A0A328N4Y5"/>
<dbReference type="Proteomes" id="UP000248966">
    <property type="component" value="Unassembled WGS sequence"/>
</dbReference>
<sequence length="50" mass="5300">MGSVGDRVQLSQRSGPACPELPPKAAESAKVMLFCYAIYVVRLACAGRAM</sequence>
<comment type="caution">
    <text evidence="2">The sequence shown here is derived from an EMBL/GenBank/DDBJ whole genome shotgun (WGS) entry which is preliminary data.</text>
</comment>
<evidence type="ECO:0000313" key="2">
    <source>
        <dbReference type="EMBL" id="RAN96984.1"/>
    </source>
</evidence>
<dbReference type="EMBL" id="PYAA01000031">
    <property type="protein sequence ID" value="RAN96984.1"/>
    <property type="molecule type" value="Genomic_DNA"/>
</dbReference>
<organism evidence="2 3">
    <name type="scientific">Micromonospora noduli</name>
    <dbReference type="NCBI Taxonomy" id="709876"/>
    <lineage>
        <taxon>Bacteria</taxon>
        <taxon>Bacillati</taxon>
        <taxon>Actinomycetota</taxon>
        <taxon>Actinomycetes</taxon>
        <taxon>Micromonosporales</taxon>
        <taxon>Micromonosporaceae</taxon>
        <taxon>Micromonospora</taxon>
    </lineage>
</organism>
<proteinExistence type="predicted"/>
<protein>
    <submittedName>
        <fullName evidence="2">Uncharacterized protein</fullName>
    </submittedName>
</protein>
<reference evidence="2 3" key="1">
    <citation type="submission" date="2018-03" db="EMBL/GenBank/DDBJ databases">
        <title>Defining the species Micromonospora saelicesensis and Micromonospora noduli under the framework of genomics.</title>
        <authorList>
            <person name="Riesco R."/>
            <person name="Trujillo M.E."/>
        </authorList>
    </citation>
    <scope>NUCLEOTIDE SEQUENCE [LARGE SCALE GENOMIC DNA]</scope>
    <source>
        <strain evidence="2 3">LAH08</strain>
    </source>
</reference>
<evidence type="ECO:0000313" key="3">
    <source>
        <dbReference type="Proteomes" id="UP000248966"/>
    </source>
</evidence>
<name>A0A328N4Y5_9ACTN</name>
<feature type="region of interest" description="Disordered" evidence="1">
    <location>
        <begin position="1"/>
        <end position="22"/>
    </location>
</feature>
<accession>A0A328N4Y5</accession>